<dbReference type="InterPro" id="IPR017825">
    <property type="entry name" value="Lycopene_cyclase_dom"/>
</dbReference>
<dbReference type="GO" id="GO:0016117">
    <property type="term" value="P:carotenoid biosynthetic process"/>
    <property type="evidence" value="ECO:0007669"/>
    <property type="project" value="UniProtKB-KW"/>
</dbReference>
<reference evidence="12" key="2">
    <citation type="submission" date="2016-02" db="EMBL/GenBank/DDBJ databases">
        <title>Draft genome sequence of five rapidly growing Mycobacterium species.</title>
        <authorList>
            <person name="Katahira K."/>
            <person name="Gotou Y."/>
            <person name="Iida K."/>
            <person name="Ogura Y."/>
            <person name="Hayashi T."/>
        </authorList>
    </citation>
    <scope>NUCLEOTIDE SEQUENCE [LARGE SCALE GENOMIC DNA]</scope>
    <source>
        <strain evidence="12">JCM6362</strain>
    </source>
</reference>
<dbReference type="NCBIfam" id="TIGR03462">
    <property type="entry name" value="CarR_dom_SF"/>
    <property type="match status" value="1"/>
</dbReference>
<dbReference type="Pfam" id="PF18916">
    <property type="entry name" value="Lycopene_cyc"/>
    <property type="match status" value="1"/>
</dbReference>
<gene>
    <name evidence="11" type="ORF">RMCT_4140</name>
</gene>
<evidence type="ECO:0000256" key="5">
    <source>
        <dbReference type="ARBA" id="ARBA00022989"/>
    </source>
</evidence>
<feature type="transmembrane region" description="Helical" evidence="9">
    <location>
        <begin position="31"/>
        <end position="50"/>
    </location>
</feature>
<evidence type="ECO:0000256" key="7">
    <source>
        <dbReference type="ARBA" id="ARBA00023235"/>
    </source>
</evidence>
<evidence type="ECO:0000313" key="12">
    <source>
        <dbReference type="Proteomes" id="UP000069654"/>
    </source>
</evidence>
<reference evidence="11 12" key="1">
    <citation type="journal article" date="2016" name="Genome Announc.">
        <title>Draft Genome Sequences of Five Rapidly Growing Mycobacterium Species, M. thermoresistibile, M. fortuitum subsp. acetamidolyticum, M. canariasense, M. brisbanense, and M. novocastrense.</title>
        <authorList>
            <person name="Katahira K."/>
            <person name="Ogura Y."/>
            <person name="Gotoh Y."/>
            <person name="Hayashi T."/>
        </authorList>
    </citation>
    <scope>NUCLEOTIDE SEQUENCE [LARGE SCALE GENOMIC DNA]</scope>
    <source>
        <strain evidence="11 12">JCM6362</strain>
    </source>
</reference>
<evidence type="ECO:0000256" key="4">
    <source>
        <dbReference type="ARBA" id="ARBA00022746"/>
    </source>
</evidence>
<dbReference type="OMA" id="PAYWLSM"/>
<keyword evidence="5 9" id="KW-1133">Transmembrane helix</keyword>
<feature type="transmembrane region" description="Helical" evidence="9">
    <location>
        <begin position="70"/>
        <end position="93"/>
    </location>
</feature>
<proteinExistence type="predicted"/>
<evidence type="ECO:0000256" key="9">
    <source>
        <dbReference type="SAM" id="Phobius"/>
    </source>
</evidence>
<sequence length="123" mass="14117">MGYTLPAVLAVLAVCAWEMWALRTGLFRRPGYWIAMAIVLGFQIPVDGWLTKLSAPIVIYDERHTTGVRFPWDIPVEDFLFGFALVTAVLLLWERYRTRDRQNPDPQSPDEQSPDPQSQEAPR</sequence>
<dbReference type="GO" id="GO:0045436">
    <property type="term" value="F:lycopene beta cyclase activity"/>
    <property type="evidence" value="ECO:0007669"/>
    <property type="project" value="UniProtKB-ARBA"/>
</dbReference>
<dbReference type="AlphaFoldDB" id="A0A124E8Y8"/>
<organism evidence="11 12">
    <name type="scientific">Mycolicibacterium thermoresistibile</name>
    <name type="common">Mycobacterium thermoresistibile</name>
    <dbReference type="NCBI Taxonomy" id="1797"/>
    <lineage>
        <taxon>Bacteria</taxon>
        <taxon>Bacillati</taxon>
        <taxon>Actinomycetota</taxon>
        <taxon>Actinomycetes</taxon>
        <taxon>Mycobacteriales</taxon>
        <taxon>Mycobacteriaceae</taxon>
        <taxon>Mycolicibacterium</taxon>
    </lineage>
</organism>
<feature type="compositionally biased region" description="Low complexity" evidence="8">
    <location>
        <begin position="109"/>
        <end position="123"/>
    </location>
</feature>
<feature type="domain" description="Lycopene cyclase" evidence="10">
    <location>
        <begin position="10"/>
        <end position="94"/>
    </location>
</feature>
<accession>A0A124E8Y8</accession>
<comment type="subcellular location">
    <subcellularLocation>
        <location evidence="1">Membrane</location>
        <topology evidence="1">Multi-pass membrane protein</topology>
    </subcellularLocation>
</comment>
<evidence type="ECO:0000256" key="1">
    <source>
        <dbReference type="ARBA" id="ARBA00004141"/>
    </source>
</evidence>
<keyword evidence="7" id="KW-0413">Isomerase</keyword>
<keyword evidence="6 9" id="KW-0472">Membrane</keyword>
<keyword evidence="4" id="KW-0125">Carotenoid biosynthesis</keyword>
<comment type="pathway">
    <text evidence="2">Carotenoid biosynthesis.</text>
</comment>
<keyword evidence="3 9" id="KW-0812">Transmembrane</keyword>
<evidence type="ECO:0000259" key="10">
    <source>
        <dbReference type="Pfam" id="PF18916"/>
    </source>
</evidence>
<dbReference type="STRING" id="1797.RMCT_4140"/>
<name>A0A124E8Y8_MYCTH</name>
<dbReference type="GO" id="GO:0016020">
    <property type="term" value="C:membrane"/>
    <property type="evidence" value="ECO:0007669"/>
    <property type="project" value="UniProtKB-SubCell"/>
</dbReference>
<dbReference type="Proteomes" id="UP000069654">
    <property type="component" value="Unassembled WGS sequence"/>
</dbReference>
<dbReference type="GO" id="GO:0016872">
    <property type="term" value="F:intramolecular lyase activity"/>
    <property type="evidence" value="ECO:0007669"/>
    <property type="project" value="InterPro"/>
</dbReference>
<evidence type="ECO:0000256" key="6">
    <source>
        <dbReference type="ARBA" id="ARBA00023136"/>
    </source>
</evidence>
<dbReference type="EMBL" id="BCTB01000050">
    <property type="protein sequence ID" value="GAT17171.1"/>
    <property type="molecule type" value="Genomic_DNA"/>
</dbReference>
<comment type="caution">
    <text evidence="11">The sequence shown here is derived from an EMBL/GenBank/DDBJ whole genome shotgun (WGS) entry which is preliminary data.</text>
</comment>
<evidence type="ECO:0000256" key="2">
    <source>
        <dbReference type="ARBA" id="ARBA00004829"/>
    </source>
</evidence>
<evidence type="ECO:0000313" key="11">
    <source>
        <dbReference type="EMBL" id="GAT17171.1"/>
    </source>
</evidence>
<protein>
    <submittedName>
        <fullName evidence="11">Lycopene cyclase CrtYd</fullName>
    </submittedName>
</protein>
<evidence type="ECO:0000256" key="3">
    <source>
        <dbReference type="ARBA" id="ARBA00022692"/>
    </source>
</evidence>
<evidence type="ECO:0000256" key="8">
    <source>
        <dbReference type="SAM" id="MobiDB-lite"/>
    </source>
</evidence>
<feature type="region of interest" description="Disordered" evidence="8">
    <location>
        <begin position="100"/>
        <end position="123"/>
    </location>
</feature>